<protein>
    <submittedName>
        <fullName evidence="1">Uncharacterized protein</fullName>
    </submittedName>
</protein>
<reference evidence="2" key="2">
    <citation type="submission" date="2015-01" db="EMBL/GenBank/DDBJ databases">
        <title>Evolutionary Origins and Diversification of the Mycorrhizal Mutualists.</title>
        <authorList>
            <consortium name="DOE Joint Genome Institute"/>
            <consortium name="Mycorrhizal Genomics Consortium"/>
            <person name="Kohler A."/>
            <person name="Kuo A."/>
            <person name="Nagy L.G."/>
            <person name="Floudas D."/>
            <person name="Copeland A."/>
            <person name="Barry K.W."/>
            <person name="Cichocki N."/>
            <person name="Veneault-Fourrey C."/>
            <person name="LaButti K."/>
            <person name="Lindquist E.A."/>
            <person name="Lipzen A."/>
            <person name="Lundell T."/>
            <person name="Morin E."/>
            <person name="Murat C."/>
            <person name="Riley R."/>
            <person name="Ohm R."/>
            <person name="Sun H."/>
            <person name="Tunlid A."/>
            <person name="Henrissat B."/>
            <person name="Grigoriev I.V."/>
            <person name="Hibbett D.S."/>
            <person name="Martin F."/>
        </authorList>
    </citation>
    <scope>NUCLEOTIDE SEQUENCE [LARGE SCALE GENOMIC DNA]</scope>
    <source>
        <strain evidence="2">Ve08.2h10</strain>
    </source>
</reference>
<organism evidence="1 2">
    <name type="scientific">Paxillus rubicundulus Ve08.2h10</name>
    <dbReference type="NCBI Taxonomy" id="930991"/>
    <lineage>
        <taxon>Eukaryota</taxon>
        <taxon>Fungi</taxon>
        <taxon>Dikarya</taxon>
        <taxon>Basidiomycota</taxon>
        <taxon>Agaricomycotina</taxon>
        <taxon>Agaricomycetes</taxon>
        <taxon>Agaricomycetidae</taxon>
        <taxon>Boletales</taxon>
        <taxon>Paxilineae</taxon>
        <taxon>Paxillaceae</taxon>
        <taxon>Paxillus</taxon>
    </lineage>
</organism>
<dbReference type="HOGENOM" id="CLU_162838_0_0_1"/>
<gene>
    <name evidence="1" type="ORF">PAXRUDRAFT_138246</name>
</gene>
<reference evidence="1 2" key="1">
    <citation type="submission" date="2014-04" db="EMBL/GenBank/DDBJ databases">
        <authorList>
            <consortium name="DOE Joint Genome Institute"/>
            <person name="Kuo A."/>
            <person name="Kohler A."/>
            <person name="Jargeat P."/>
            <person name="Nagy L.G."/>
            <person name="Floudas D."/>
            <person name="Copeland A."/>
            <person name="Barry K.W."/>
            <person name="Cichocki N."/>
            <person name="Veneault-Fourrey C."/>
            <person name="LaButti K."/>
            <person name="Lindquist E.A."/>
            <person name="Lipzen A."/>
            <person name="Lundell T."/>
            <person name="Morin E."/>
            <person name="Murat C."/>
            <person name="Sun H."/>
            <person name="Tunlid A."/>
            <person name="Henrissat B."/>
            <person name="Grigoriev I.V."/>
            <person name="Hibbett D.S."/>
            <person name="Martin F."/>
            <person name="Nordberg H.P."/>
            <person name="Cantor M.N."/>
            <person name="Hua S.X."/>
        </authorList>
    </citation>
    <scope>NUCLEOTIDE SEQUENCE [LARGE SCALE GENOMIC DNA]</scope>
    <source>
        <strain evidence="1 2">Ve08.2h10</strain>
    </source>
</reference>
<keyword evidence="2" id="KW-1185">Reference proteome</keyword>
<dbReference type="InParanoid" id="A0A0D0EAE2"/>
<sequence length="125" mass="14195">MIDDTWSSRCKCKVPRCCGRLVLKFNNFHQPYIQCSNCSPGMGRAHLLLHNLQEFNILYLCPLLNNDSTMYLCIENFAKSLGIGLLAPCTFAASPSEQKSDCHTYLPCLFSELYHSLHSTLALRF</sequence>
<evidence type="ECO:0000313" key="1">
    <source>
        <dbReference type="EMBL" id="KIK96520.1"/>
    </source>
</evidence>
<dbReference type="EMBL" id="KN824981">
    <property type="protein sequence ID" value="KIK96520.1"/>
    <property type="molecule type" value="Genomic_DNA"/>
</dbReference>
<name>A0A0D0EAE2_9AGAM</name>
<evidence type="ECO:0000313" key="2">
    <source>
        <dbReference type="Proteomes" id="UP000054538"/>
    </source>
</evidence>
<dbReference type="Proteomes" id="UP000054538">
    <property type="component" value="Unassembled WGS sequence"/>
</dbReference>
<proteinExistence type="predicted"/>
<accession>A0A0D0EAE2</accession>
<dbReference type="AlphaFoldDB" id="A0A0D0EAE2"/>
<dbReference type="OrthoDB" id="2683651at2759"/>